<name>A0AAD7XMS0_9STRA</name>
<evidence type="ECO:0000313" key="4">
    <source>
        <dbReference type="Proteomes" id="UP001230188"/>
    </source>
</evidence>
<dbReference type="PROSITE" id="PS51471">
    <property type="entry name" value="FE2OG_OXY"/>
    <property type="match status" value="1"/>
</dbReference>
<dbReference type="Pfam" id="PF03171">
    <property type="entry name" value="2OG-FeII_Oxy"/>
    <property type="match status" value="1"/>
</dbReference>
<comment type="caution">
    <text evidence="3">The sequence shown here is derived from an EMBL/GenBank/DDBJ whole genome shotgun (WGS) entry which is preliminary data.</text>
</comment>
<dbReference type="InterPro" id="IPR027443">
    <property type="entry name" value="IPNS-like_sf"/>
</dbReference>
<keyword evidence="4" id="KW-1185">Reference proteome</keyword>
<dbReference type="AlphaFoldDB" id="A0AAD7XMS0"/>
<dbReference type="InterPro" id="IPR005123">
    <property type="entry name" value="Oxoglu/Fe-dep_dioxygenase_dom"/>
</dbReference>
<keyword evidence="1" id="KW-0560">Oxidoreductase</keyword>
<keyword evidence="1" id="KW-0408">Iron</keyword>
<evidence type="ECO:0000313" key="3">
    <source>
        <dbReference type="EMBL" id="KAJ8601620.1"/>
    </source>
</evidence>
<dbReference type="GO" id="GO:0016491">
    <property type="term" value="F:oxidoreductase activity"/>
    <property type="evidence" value="ECO:0007669"/>
    <property type="project" value="UniProtKB-KW"/>
</dbReference>
<protein>
    <recommendedName>
        <fullName evidence="2">Fe2OG dioxygenase domain-containing protein</fullName>
    </recommendedName>
</protein>
<dbReference type="InterPro" id="IPR050231">
    <property type="entry name" value="Iron_ascorbate_oxido_reductase"/>
</dbReference>
<keyword evidence="1" id="KW-0479">Metal-binding</keyword>
<evidence type="ECO:0000259" key="2">
    <source>
        <dbReference type="PROSITE" id="PS51471"/>
    </source>
</evidence>
<gene>
    <name evidence="3" type="ORF">CTAYLR_007249</name>
</gene>
<proteinExistence type="inferred from homology"/>
<organism evidence="3 4">
    <name type="scientific">Chrysophaeum taylorii</name>
    <dbReference type="NCBI Taxonomy" id="2483200"/>
    <lineage>
        <taxon>Eukaryota</taxon>
        <taxon>Sar</taxon>
        <taxon>Stramenopiles</taxon>
        <taxon>Ochrophyta</taxon>
        <taxon>Pelagophyceae</taxon>
        <taxon>Pelagomonadales</taxon>
        <taxon>Pelagomonadaceae</taxon>
        <taxon>Chrysophaeum</taxon>
    </lineage>
</organism>
<evidence type="ECO:0000256" key="1">
    <source>
        <dbReference type="RuleBase" id="RU003682"/>
    </source>
</evidence>
<accession>A0AAD7XMS0</accession>
<dbReference type="GO" id="GO:0046872">
    <property type="term" value="F:metal ion binding"/>
    <property type="evidence" value="ECO:0007669"/>
    <property type="project" value="UniProtKB-KW"/>
</dbReference>
<dbReference type="Gene3D" id="2.60.120.330">
    <property type="entry name" value="B-lactam Antibiotic, Isopenicillin N Synthase, Chain"/>
    <property type="match status" value="1"/>
</dbReference>
<dbReference type="Proteomes" id="UP001230188">
    <property type="component" value="Unassembled WGS sequence"/>
</dbReference>
<dbReference type="InterPro" id="IPR044861">
    <property type="entry name" value="IPNS-like_FE2OG_OXY"/>
</dbReference>
<feature type="domain" description="Fe2OG dioxygenase" evidence="2">
    <location>
        <begin position="132"/>
        <end position="232"/>
    </location>
</feature>
<comment type="similarity">
    <text evidence="1">Belongs to the iron/ascorbate-dependent oxidoreductase family.</text>
</comment>
<dbReference type="PANTHER" id="PTHR47990">
    <property type="entry name" value="2-OXOGLUTARATE (2OG) AND FE(II)-DEPENDENT OXYGENASE SUPERFAMILY PROTEIN-RELATED"/>
    <property type="match status" value="1"/>
</dbReference>
<dbReference type="EMBL" id="JAQMWT010000415">
    <property type="protein sequence ID" value="KAJ8601620.1"/>
    <property type="molecule type" value="Genomic_DNA"/>
</dbReference>
<dbReference type="SUPFAM" id="SSF51197">
    <property type="entry name" value="Clavaminate synthase-like"/>
    <property type="match status" value="1"/>
</dbReference>
<sequence>MAAAAEEITLPVVDLASPEAGKGLMAAFRDLGVASVVNHEVDDPAGLLRAVRNLFLDISSSSQGYIPPFAESGSSLVEAKEGFAFGDIMDLPPDLTERPALERAYADFYRTSRAIVDALETDVPALRGCCDTNATALARLFHYLPSNRDLGSSPHTDWGLLTLVLSDDAADRDAALEVWHDSKWRRVRVPDPTALVVNAGDYLALVSPLRSPRHRVVVRRRHRYSLVFFYYPDYNATVPEPRPDLDLSLFDCQVVADDDLGRTCAADYQGADLTFGDYVARKWREVARPALLAR</sequence>
<reference evidence="3" key="1">
    <citation type="submission" date="2023-01" db="EMBL/GenBank/DDBJ databases">
        <title>Metagenome sequencing of chrysophaentin producing Chrysophaeum taylorii.</title>
        <authorList>
            <person name="Davison J."/>
            <person name="Bewley C."/>
        </authorList>
    </citation>
    <scope>NUCLEOTIDE SEQUENCE</scope>
    <source>
        <strain evidence="3">NIES-1699</strain>
    </source>
</reference>